<feature type="transmembrane region" description="Helical" evidence="1">
    <location>
        <begin position="350"/>
        <end position="366"/>
    </location>
</feature>
<sequence>MSFFRRFVPGRSLLSMPTLRWLVISRFFSNLFFYSTTLVLFQQQRGLNFTEMFLMEAILSASIWLADVPTSIWSERIGYSRMILLGRAIGLVGMLVFVLAHGFWLFACAEVLGGVAFACVSGCESALVYAALPAHERSRQGGEAFALLASASSAGFFLGLLTGSFLGAASPLLAVMASLVPSLFAFLAAFRIWHYAPASRITESSEQVQVRQVLQRAWKTVRSQPVLTLLSLWGSANFALTNAVFWYNQPYFQRAGIPVALFGPLTAAALGLQLLILLRLAAIHKLLGTRLLLACSCFFPGLCYLLLPWATHSWLFTLLLIAGVIIISAWQEPVIAQEVNRRIADTTRATTLSALSLVGSLGKSTLDPLIGRLGDSGLAWVGIGLGGALLLLSIVALLLPLRSHRQEHGQ</sequence>
<feature type="transmembrane region" description="Helical" evidence="1">
    <location>
        <begin position="313"/>
        <end position="330"/>
    </location>
</feature>
<keyword evidence="3" id="KW-1185">Reference proteome</keyword>
<keyword evidence="1" id="KW-0472">Membrane</keyword>
<protein>
    <recommendedName>
        <fullName evidence="4">Major facilitator superfamily (MFS) profile domain-containing protein</fullName>
    </recommendedName>
</protein>
<keyword evidence="1" id="KW-0812">Transmembrane</keyword>
<evidence type="ECO:0000313" key="2">
    <source>
        <dbReference type="EMBL" id="GHO57433.1"/>
    </source>
</evidence>
<comment type="caution">
    <text evidence="2">The sequence shown here is derived from an EMBL/GenBank/DDBJ whole genome shotgun (WGS) entry which is preliminary data.</text>
</comment>
<gene>
    <name evidence="2" type="ORF">KSB_59080</name>
</gene>
<accession>A0ABQ3UXE2</accession>
<feature type="transmembrane region" description="Helical" evidence="1">
    <location>
        <begin position="259"/>
        <end position="278"/>
    </location>
</feature>
<feature type="transmembrane region" description="Helical" evidence="1">
    <location>
        <begin position="378"/>
        <end position="401"/>
    </location>
</feature>
<feature type="transmembrane region" description="Helical" evidence="1">
    <location>
        <begin position="144"/>
        <end position="166"/>
    </location>
</feature>
<feature type="transmembrane region" description="Helical" evidence="1">
    <location>
        <begin position="290"/>
        <end position="307"/>
    </location>
</feature>
<feature type="transmembrane region" description="Helical" evidence="1">
    <location>
        <begin position="21"/>
        <end position="41"/>
    </location>
</feature>
<feature type="transmembrane region" description="Helical" evidence="1">
    <location>
        <begin position="172"/>
        <end position="193"/>
    </location>
</feature>
<feature type="transmembrane region" description="Helical" evidence="1">
    <location>
        <begin position="226"/>
        <end position="247"/>
    </location>
</feature>
<dbReference type="CDD" id="cd06174">
    <property type="entry name" value="MFS"/>
    <property type="match status" value="1"/>
</dbReference>
<dbReference type="InterPro" id="IPR011701">
    <property type="entry name" value="MFS"/>
</dbReference>
<dbReference type="EMBL" id="BNJG01000002">
    <property type="protein sequence ID" value="GHO57433.1"/>
    <property type="molecule type" value="Genomic_DNA"/>
</dbReference>
<reference evidence="2 3" key="1">
    <citation type="journal article" date="2021" name="Int. J. Syst. Evol. Microbiol.">
        <title>Reticulibacter mediterranei gen. nov., sp. nov., within the new family Reticulibacteraceae fam. nov., and Ktedonospora formicarum gen. nov., sp. nov., Ktedonobacter robiniae sp. nov., Dictyobacter formicarum sp. nov. and Dictyobacter arantiisoli sp. nov., belonging to the class Ktedonobacteria.</title>
        <authorList>
            <person name="Yabe S."/>
            <person name="Zheng Y."/>
            <person name="Wang C.M."/>
            <person name="Sakai Y."/>
            <person name="Abe K."/>
            <person name="Yokota A."/>
            <person name="Donadio S."/>
            <person name="Cavaletti L."/>
            <person name="Monciardini P."/>
        </authorList>
    </citation>
    <scope>NUCLEOTIDE SEQUENCE [LARGE SCALE GENOMIC DNA]</scope>
    <source>
        <strain evidence="2 3">SOSP1-30</strain>
    </source>
</reference>
<dbReference type="Proteomes" id="UP000654345">
    <property type="component" value="Unassembled WGS sequence"/>
</dbReference>
<dbReference type="PANTHER" id="PTHR23530">
    <property type="entry name" value="TRANSPORT PROTEIN-RELATED"/>
    <property type="match status" value="1"/>
</dbReference>
<dbReference type="InterPro" id="IPR036259">
    <property type="entry name" value="MFS_trans_sf"/>
</dbReference>
<evidence type="ECO:0000256" key="1">
    <source>
        <dbReference type="SAM" id="Phobius"/>
    </source>
</evidence>
<dbReference type="InterPro" id="IPR053160">
    <property type="entry name" value="MFS_DHA3_Transporter"/>
</dbReference>
<feature type="transmembrane region" description="Helical" evidence="1">
    <location>
        <begin position="112"/>
        <end position="132"/>
    </location>
</feature>
<proteinExistence type="predicted"/>
<dbReference type="Gene3D" id="1.20.1250.20">
    <property type="entry name" value="MFS general substrate transporter like domains"/>
    <property type="match status" value="1"/>
</dbReference>
<dbReference type="SUPFAM" id="SSF103473">
    <property type="entry name" value="MFS general substrate transporter"/>
    <property type="match status" value="1"/>
</dbReference>
<dbReference type="Pfam" id="PF07690">
    <property type="entry name" value="MFS_1"/>
    <property type="match status" value="1"/>
</dbReference>
<feature type="transmembrane region" description="Helical" evidence="1">
    <location>
        <begin position="84"/>
        <end position="106"/>
    </location>
</feature>
<dbReference type="PANTHER" id="PTHR23530:SF1">
    <property type="entry name" value="PERMEASE, MAJOR FACILITATOR SUPERFAMILY-RELATED"/>
    <property type="match status" value="1"/>
</dbReference>
<evidence type="ECO:0008006" key="4">
    <source>
        <dbReference type="Google" id="ProtNLM"/>
    </source>
</evidence>
<organism evidence="2 3">
    <name type="scientific">Ktedonobacter robiniae</name>
    <dbReference type="NCBI Taxonomy" id="2778365"/>
    <lineage>
        <taxon>Bacteria</taxon>
        <taxon>Bacillati</taxon>
        <taxon>Chloroflexota</taxon>
        <taxon>Ktedonobacteria</taxon>
        <taxon>Ktedonobacterales</taxon>
        <taxon>Ktedonobacteraceae</taxon>
        <taxon>Ktedonobacter</taxon>
    </lineage>
</organism>
<keyword evidence="1" id="KW-1133">Transmembrane helix</keyword>
<dbReference type="RefSeq" id="WP_201373842.1">
    <property type="nucleotide sequence ID" value="NZ_BNJG01000002.1"/>
</dbReference>
<name>A0ABQ3UXE2_9CHLR</name>
<evidence type="ECO:0000313" key="3">
    <source>
        <dbReference type="Proteomes" id="UP000654345"/>
    </source>
</evidence>